<accession>A0A9N9IM00</accession>
<gene>
    <name evidence="1" type="ORF">FMOSSE_LOCUS16250</name>
</gene>
<protein>
    <submittedName>
        <fullName evidence="1">11620_t:CDS:1</fullName>
    </submittedName>
</protein>
<evidence type="ECO:0000313" key="2">
    <source>
        <dbReference type="Proteomes" id="UP000789375"/>
    </source>
</evidence>
<sequence length="62" mass="7409">TRNSIWTLCFVKYGRRERTKKFYIMGLPWLSNDTDDSGVDDDDNTTELEEKMTIAWRYKGLK</sequence>
<organism evidence="1 2">
    <name type="scientific">Funneliformis mosseae</name>
    <name type="common">Endomycorrhizal fungus</name>
    <name type="synonym">Glomus mosseae</name>
    <dbReference type="NCBI Taxonomy" id="27381"/>
    <lineage>
        <taxon>Eukaryota</taxon>
        <taxon>Fungi</taxon>
        <taxon>Fungi incertae sedis</taxon>
        <taxon>Mucoromycota</taxon>
        <taxon>Glomeromycotina</taxon>
        <taxon>Glomeromycetes</taxon>
        <taxon>Glomerales</taxon>
        <taxon>Glomeraceae</taxon>
        <taxon>Funneliformis</taxon>
    </lineage>
</organism>
<dbReference type="EMBL" id="CAJVPP010021467">
    <property type="protein sequence ID" value="CAG8742890.1"/>
    <property type="molecule type" value="Genomic_DNA"/>
</dbReference>
<dbReference type="AlphaFoldDB" id="A0A9N9IM00"/>
<keyword evidence="2" id="KW-1185">Reference proteome</keyword>
<feature type="non-terminal residue" evidence="1">
    <location>
        <position position="1"/>
    </location>
</feature>
<proteinExistence type="predicted"/>
<reference evidence="1" key="1">
    <citation type="submission" date="2021-06" db="EMBL/GenBank/DDBJ databases">
        <authorList>
            <person name="Kallberg Y."/>
            <person name="Tangrot J."/>
            <person name="Rosling A."/>
        </authorList>
    </citation>
    <scope>NUCLEOTIDE SEQUENCE</scope>
    <source>
        <strain evidence="1">87-6 pot B 2015</strain>
    </source>
</reference>
<name>A0A9N9IM00_FUNMO</name>
<evidence type="ECO:0000313" key="1">
    <source>
        <dbReference type="EMBL" id="CAG8742890.1"/>
    </source>
</evidence>
<comment type="caution">
    <text evidence="1">The sequence shown here is derived from an EMBL/GenBank/DDBJ whole genome shotgun (WGS) entry which is preliminary data.</text>
</comment>
<dbReference type="Proteomes" id="UP000789375">
    <property type="component" value="Unassembled WGS sequence"/>
</dbReference>